<dbReference type="EMBL" id="JAIWYP010000002">
    <property type="protein sequence ID" value="KAH3866188.1"/>
    <property type="molecule type" value="Genomic_DNA"/>
</dbReference>
<evidence type="ECO:0000313" key="2">
    <source>
        <dbReference type="Proteomes" id="UP000828390"/>
    </source>
</evidence>
<accession>A0A9D4RG25</accession>
<reference evidence="1" key="1">
    <citation type="journal article" date="2019" name="bioRxiv">
        <title>The Genome of the Zebra Mussel, Dreissena polymorpha: A Resource for Invasive Species Research.</title>
        <authorList>
            <person name="McCartney M.A."/>
            <person name="Auch B."/>
            <person name="Kono T."/>
            <person name="Mallez S."/>
            <person name="Zhang Y."/>
            <person name="Obille A."/>
            <person name="Becker A."/>
            <person name="Abrahante J.E."/>
            <person name="Garbe J."/>
            <person name="Badalamenti J.P."/>
            <person name="Herman A."/>
            <person name="Mangelson H."/>
            <person name="Liachko I."/>
            <person name="Sullivan S."/>
            <person name="Sone E.D."/>
            <person name="Koren S."/>
            <person name="Silverstein K.A.T."/>
            <person name="Beckman K.B."/>
            <person name="Gohl D.M."/>
        </authorList>
    </citation>
    <scope>NUCLEOTIDE SEQUENCE</scope>
    <source>
        <strain evidence="1">Duluth1</strain>
        <tissue evidence="1">Whole animal</tissue>
    </source>
</reference>
<name>A0A9D4RG25_DREPO</name>
<comment type="caution">
    <text evidence="1">The sequence shown here is derived from an EMBL/GenBank/DDBJ whole genome shotgun (WGS) entry which is preliminary data.</text>
</comment>
<keyword evidence="2" id="KW-1185">Reference proteome</keyword>
<sequence length="83" mass="9542">MWKRRILELVRSTPACAIWSVNASRSVMKLTISQSMRNNLIFFGIAEDNSTGSETPAVTELKFRDFLHEKMKIARETVEALRL</sequence>
<proteinExistence type="predicted"/>
<dbReference type="Proteomes" id="UP000828390">
    <property type="component" value="Unassembled WGS sequence"/>
</dbReference>
<organism evidence="1 2">
    <name type="scientific">Dreissena polymorpha</name>
    <name type="common">Zebra mussel</name>
    <name type="synonym">Mytilus polymorpha</name>
    <dbReference type="NCBI Taxonomy" id="45954"/>
    <lineage>
        <taxon>Eukaryota</taxon>
        <taxon>Metazoa</taxon>
        <taxon>Spiralia</taxon>
        <taxon>Lophotrochozoa</taxon>
        <taxon>Mollusca</taxon>
        <taxon>Bivalvia</taxon>
        <taxon>Autobranchia</taxon>
        <taxon>Heteroconchia</taxon>
        <taxon>Euheterodonta</taxon>
        <taxon>Imparidentia</taxon>
        <taxon>Neoheterodontei</taxon>
        <taxon>Myida</taxon>
        <taxon>Dreissenoidea</taxon>
        <taxon>Dreissenidae</taxon>
        <taxon>Dreissena</taxon>
    </lineage>
</organism>
<protein>
    <submittedName>
        <fullName evidence="1">Uncharacterized protein</fullName>
    </submittedName>
</protein>
<evidence type="ECO:0000313" key="1">
    <source>
        <dbReference type="EMBL" id="KAH3866188.1"/>
    </source>
</evidence>
<gene>
    <name evidence="1" type="ORF">DPMN_029245</name>
</gene>
<reference evidence="1" key="2">
    <citation type="submission" date="2020-11" db="EMBL/GenBank/DDBJ databases">
        <authorList>
            <person name="McCartney M.A."/>
            <person name="Auch B."/>
            <person name="Kono T."/>
            <person name="Mallez S."/>
            <person name="Becker A."/>
            <person name="Gohl D.M."/>
            <person name="Silverstein K.A.T."/>
            <person name="Koren S."/>
            <person name="Bechman K.B."/>
            <person name="Herman A."/>
            <person name="Abrahante J.E."/>
            <person name="Garbe J."/>
        </authorList>
    </citation>
    <scope>NUCLEOTIDE SEQUENCE</scope>
    <source>
        <strain evidence="1">Duluth1</strain>
        <tissue evidence="1">Whole animal</tissue>
    </source>
</reference>
<dbReference type="AlphaFoldDB" id="A0A9D4RG25"/>